<dbReference type="InterPro" id="IPR003772">
    <property type="entry name" value="YceD"/>
</dbReference>
<protein>
    <submittedName>
        <fullName evidence="1">DUF177 domain-containing protein</fullName>
    </submittedName>
</protein>
<evidence type="ECO:0000313" key="1">
    <source>
        <dbReference type="EMBL" id="HIV25134.1"/>
    </source>
</evidence>
<gene>
    <name evidence="1" type="ORF">IAB71_05000</name>
</gene>
<comment type="caution">
    <text evidence="1">The sequence shown here is derived from an EMBL/GenBank/DDBJ whole genome shotgun (WGS) entry which is preliminary data.</text>
</comment>
<name>A0A9D1T9U0_9FIRM</name>
<dbReference type="AlphaFoldDB" id="A0A9D1T9U0"/>
<sequence>MLLDLTDVLFQDGKVLERSLSLEMDRFSIRTGSFPLTVRTPLQLTVVNAGEKVLDMEGHVELTAVIPCARCLSPVEVDFALDIQRRVDMKMTPQEREEALEETNFIEDGALVPETLVRNELLVQWPVRVLCREDCKGICSQCGANLNEGPCGCQEPDPDPRMAAIRDIFSKFKEV</sequence>
<evidence type="ECO:0000313" key="2">
    <source>
        <dbReference type="Proteomes" id="UP000824169"/>
    </source>
</evidence>
<organism evidence="1 2">
    <name type="scientific">Candidatus Scatomonas pullistercoris</name>
    <dbReference type="NCBI Taxonomy" id="2840920"/>
    <lineage>
        <taxon>Bacteria</taxon>
        <taxon>Bacillati</taxon>
        <taxon>Bacillota</taxon>
        <taxon>Clostridia</taxon>
        <taxon>Lachnospirales</taxon>
        <taxon>Lachnospiraceae</taxon>
        <taxon>Lachnospiraceae incertae sedis</taxon>
        <taxon>Candidatus Scatomonas</taxon>
    </lineage>
</organism>
<dbReference type="Proteomes" id="UP000824169">
    <property type="component" value="Unassembled WGS sequence"/>
</dbReference>
<reference evidence="1" key="1">
    <citation type="submission" date="2020-10" db="EMBL/GenBank/DDBJ databases">
        <authorList>
            <person name="Gilroy R."/>
        </authorList>
    </citation>
    <scope>NUCLEOTIDE SEQUENCE</scope>
    <source>
        <strain evidence="1">CHK188-20938</strain>
    </source>
</reference>
<proteinExistence type="predicted"/>
<dbReference type="EMBL" id="DVOO01000013">
    <property type="protein sequence ID" value="HIV25134.1"/>
    <property type="molecule type" value="Genomic_DNA"/>
</dbReference>
<accession>A0A9D1T9U0</accession>
<reference evidence="1" key="2">
    <citation type="journal article" date="2021" name="PeerJ">
        <title>Extensive microbial diversity within the chicken gut microbiome revealed by metagenomics and culture.</title>
        <authorList>
            <person name="Gilroy R."/>
            <person name="Ravi A."/>
            <person name="Getino M."/>
            <person name="Pursley I."/>
            <person name="Horton D.L."/>
            <person name="Alikhan N.F."/>
            <person name="Baker D."/>
            <person name="Gharbi K."/>
            <person name="Hall N."/>
            <person name="Watson M."/>
            <person name="Adriaenssens E.M."/>
            <person name="Foster-Nyarko E."/>
            <person name="Jarju S."/>
            <person name="Secka A."/>
            <person name="Antonio M."/>
            <person name="Oren A."/>
            <person name="Chaudhuri R.R."/>
            <person name="La Ragione R."/>
            <person name="Hildebrand F."/>
            <person name="Pallen M.J."/>
        </authorList>
    </citation>
    <scope>NUCLEOTIDE SEQUENCE</scope>
    <source>
        <strain evidence="1">CHK188-20938</strain>
    </source>
</reference>
<dbReference type="Pfam" id="PF02620">
    <property type="entry name" value="YceD"/>
    <property type="match status" value="1"/>
</dbReference>